<reference evidence="8" key="1">
    <citation type="journal article" date="2020" name="mSystems">
        <title>Genome- and Community-Level Interaction Insights into Carbon Utilization and Element Cycling Functions of Hydrothermarchaeota in Hydrothermal Sediment.</title>
        <authorList>
            <person name="Zhou Z."/>
            <person name="Liu Y."/>
            <person name="Xu W."/>
            <person name="Pan J."/>
            <person name="Luo Z.H."/>
            <person name="Li M."/>
        </authorList>
    </citation>
    <scope>NUCLEOTIDE SEQUENCE [LARGE SCALE GENOMIC DNA]</scope>
    <source>
        <strain evidence="8">HyVt-485</strain>
    </source>
</reference>
<feature type="domain" description="EamA" evidence="7">
    <location>
        <begin position="14"/>
        <end position="136"/>
    </location>
</feature>
<accession>A0A7C5LVM9</accession>
<evidence type="ECO:0000256" key="3">
    <source>
        <dbReference type="ARBA" id="ARBA00022692"/>
    </source>
</evidence>
<comment type="subcellular location">
    <subcellularLocation>
        <location evidence="1">Membrane</location>
        <topology evidence="1">Multi-pass membrane protein</topology>
    </subcellularLocation>
</comment>
<dbReference type="Pfam" id="PF00892">
    <property type="entry name" value="EamA"/>
    <property type="match status" value="1"/>
</dbReference>
<keyword evidence="3 6" id="KW-0812">Transmembrane</keyword>
<evidence type="ECO:0000256" key="5">
    <source>
        <dbReference type="ARBA" id="ARBA00023136"/>
    </source>
</evidence>
<evidence type="ECO:0000313" key="8">
    <source>
        <dbReference type="EMBL" id="HHL43350.1"/>
    </source>
</evidence>
<feature type="transmembrane region" description="Helical" evidence="6">
    <location>
        <begin position="6"/>
        <end position="27"/>
    </location>
</feature>
<evidence type="ECO:0000256" key="4">
    <source>
        <dbReference type="ARBA" id="ARBA00022989"/>
    </source>
</evidence>
<evidence type="ECO:0000256" key="6">
    <source>
        <dbReference type="SAM" id="Phobius"/>
    </source>
</evidence>
<dbReference type="EMBL" id="DRMJ01000364">
    <property type="protein sequence ID" value="HHL43350.1"/>
    <property type="molecule type" value="Genomic_DNA"/>
</dbReference>
<dbReference type="Proteomes" id="UP000885830">
    <property type="component" value="Unassembled WGS sequence"/>
</dbReference>
<feature type="non-terminal residue" evidence="8">
    <location>
        <position position="136"/>
    </location>
</feature>
<sequence length="136" mass="14911">MHKPTYLYTALVPLTLLLWGTEYTLIGFIGEHIAESWQVAIRLVVAAIIMVVIVRLSGDKLPPLNHKAWIWYGIMGVVGMTAPFYLIARGYNSGVDSGLLSILIGVAPLITVFLAHFFIKGEPLTPLKTLGFAIGF</sequence>
<dbReference type="InterPro" id="IPR037185">
    <property type="entry name" value="EmrE-like"/>
</dbReference>
<gene>
    <name evidence="8" type="ORF">ENJ42_07030</name>
</gene>
<dbReference type="InterPro" id="IPR000620">
    <property type="entry name" value="EamA_dom"/>
</dbReference>
<comment type="caution">
    <text evidence="8">The sequence shown here is derived from an EMBL/GenBank/DDBJ whole genome shotgun (WGS) entry which is preliminary data.</text>
</comment>
<feature type="transmembrane region" description="Helical" evidence="6">
    <location>
        <begin position="39"/>
        <end position="57"/>
    </location>
</feature>
<feature type="transmembrane region" description="Helical" evidence="6">
    <location>
        <begin position="69"/>
        <end position="87"/>
    </location>
</feature>
<comment type="similarity">
    <text evidence="2">Belongs to the EamA transporter family.</text>
</comment>
<keyword evidence="5 6" id="KW-0472">Membrane</keyword>
<dbReference type="PANTHER" id="PTHR32322">
    <property type="entry name" value="INNER MEMBRANE TRANSPORTER"/>
    <property type="match status" value="1"/>
</dbReference>
<protein>
    <submittedName>
        <fullName evidence="8">EamA family transporter</fullName>
    </submittedName>
</protein>
<keyword evidence="4 6" id="KW-1133">Transmembrane helix</keyword>
<proteinExistence type="inferred from homology"/>
<feature type="transmembrane region" description="Helical" evidence="6">
    <location>
        <begin position="99"/>
        <end position="119"/>
    </location>
</feature>
<dbReference type="PANTHER" id="PTHR32322:SF2">
    <property type="entry name" value="EAMA DOMAIN-CONTAINING PROTEIN"/>
    <property type="match status" value="1"/>
</dbReference>
<dbReference type="GO" id="GO:0016020">
    <property type="term" value="C:membrane"/>
    <property type="evidence" value="ECO:0007669"/>
    <property type="project" value="UniProtKB-SubCell"/>
</dbReference>
<dbReference type="InterPro" id="IPR050638">
    <property type="entry name" value="AA-Vitamin_Transporters"/>
</dbReference>
<dbReference type="SUPFAM" id="SSF103481">
    <property type="entry name" value="Multidrug resistance efflux transporter EmrE"/>
    <property type="match status" value="1"/>
</dbReference>
<name>A0A7C5LVM9_9PROT</name>
<evidence type="ECO:0000256" key="2">
    <source>
        <dbReference type="ARBA" id="ARBA00007362"/>
    </source>
</evidence>
<evidence type="ECO:0000259" key="7">
    <source>
        <dbReference type="Pfam" id="PF00892"/>
    </source>
</evidence>
<dbReference type="AlphaFoldDB" id="A0A7C5LVM9"/>
<organism evidence="8">
    <name type="scientific">Hellea balneolensis</name>
    <dbReference type="NCBI Taxonomy" id="287478"/>
    <lineage>
        <taxon>Bacteria</taxon>
        <taxon>Pseudomonadati</taxon>
        <taxon>Pseudomonadota</taxon>
        <taxon>Alphaproteobacteria</taxon>
        <taxon>Maricaulales</taxon>
        <taxon>Robiginitomaculaceae</taxon>
        <taxon>Hellea</taxon>
    </lineage>
</organism>
<evidence type="ECO:0000256" key="1">
    <source>
        <dbReference type="ARBA" id="ARBA00004141"/>
    </source>
</evidence>